<dbReference type="GeneID" id="93131653"/>
<proteinExistence type="predicted"/>
<dbReference type="RefSeq" id="WP_059333782.1">
    <property type="nucleotide sequence ID" value="NZ_CAJJUP010000001.1"/>
</dbReference>
<dbReference type="InterPro" id="IPR005901">
    <property type="entry name" value="GLPGLI"/>
</dbReference>
<name>A0A7T7UW20_9FLAO</name>
<sequence length="246" mass="28425">MKKIIILIHCIIVSYIQAQDIHVQYNHVVSKTVSFNEDLYVKGNSVYSIKDSIMHKTANISSEEDEFSFVLKTKIYKKKIIKDLTNNNIKILEHLGKTEYLIDDSLPAINWSIDYNISKKIDKYLCYKATAIFRGSNIVAYFTKEIPYPTGPYKFGGLPGLILEVYEEGRKINSWTVISINNHAEIPAIIIPKNIQEVSLQKFLELKKEKDNAFFKKLMAPAEGQAKIEMIKQPRNGIEKKYEWEN</sequence>
<dbReference type="Proteomes" id="UP000595426">
    <property type="component" value="Chromosome"/>
</dbReference>
<keyword evidence="2" id="KW-1185">Reference proteome</keyword>
<evidence type="ECO:0000313" key="1">
    <source>
        <dbReference type="EMBL" id="QQN57275.1"/>
    </source>
</evidence>
<dbReference type="OrthoDB" id="1440774at2"/>
<accession>A0A7T7UW20</accession>
<gene>
    <name evidence="1" type="ORF">I6H88_12525</name>
</gene>
<dbReference type="NCBIfam" id="TIGR01200">
    <property type="entry name" value="GLPGLI"/>
    <property type="match status" value="1"/>
</dbReference>
<dbReference type="EMBL" id="CP067018">
    <property type="protein sequence ID" value="QQN57275.1"/>
    <property type="molecule type" value="Genomic_DNA"/>
</dbReference>
<evidence type="ECO:0000313" key="2">
    <source>
        <dbReference type="Proteomes" id="UP000595426"/>
    </source>
</evidence>
<dbReference type="Pfam" id="PF09697">
    <property type="entry name" value="Porph_ging"/>
    <property type="match status" value="1"/>
</dbReference>
<protein>
    <submittedName>
        <fullName evidence="1">GLPGLI family protein</fullName>
    </submittedName>
</protein>
<reference evidence="1 2" key="1">
    <citation type="submission" date="2020-12" db="EMBL/GenBank/DDBJ databases">
        <title>FDA dAtabase for Regulatory Grade micrObial Sequences (FDA-ARGOS): Supporting development and validation of Infectious Disease Dx tests.</title>
        <authorList>
            <person name="Kerrigan L."/>
            <person name="Long C."/>
            <person name="Tallon L."/>
            <person name="Sadzewicz L."/>
            <person name="Zhao X."/>
            <person name="Boylan J."/>
            <person name="Ott S."/>
            <person name="Bowen H."/>
            <person name="Vavikolanu K."/>
            <person name="Mehta A."/>
            <person name="Aluvathingal J."/>
            <person name="Nadendla S."/>
            <person name="Yan Y."/>
            <person name="Sichtig H."/>
        </authorList>
    </citation>
    <scope>NUCLEOTIDE SEQUENCE [LARGE SCALE GENOMIC DNA]</scope>
    <source>
        <strain evidence="1 2">FDAARGOS_1031</strain>
    </source>
</reference>
<dbReference type="KEGG" id="egm:AYC65_01985"/>
<dbReference type="AlphaFoldDB" id="A0A7T7UW20"/>
<organism evidence="1 2">
    <name type="scientific">Elizabethkingia bruuniana</name>
    <dbReference type="NCBI Taxonomy" id="1756149"/>
    <lineage>
        <taxon>Bacteria</taxon>
        <taxon>Pseudomonadati</taxon>
        <taxon>Bacteroidota</taxon>
        <taxon>Flavobacteriia</taxon>
        <taxon>Flavobacteriales</taxon>
        <taxon>Weeksellaceae</taxon>
        <taxon>Elizabethkingia</taxon>
    </lineage>
</organism>